<dbReference type="InterPro" id="IPR037053">
    <property type="entry name" value="Phage_tail_collar_dom_sf"/>
</dbReference>
<dbReference type="Pfam" id="PF07484">
    <property type="entry name" value="Collar"/>
    <property type="match status" value="1"/>
</dbReference>
<dbReference type="InterPro" id="IPR011083">
    <property type="entry name" value="Phage_tail_collar_dom"/>
</dbReference>
<dbReference type="Gene3D" id="3.90.1340.10">
    <property type="entry name" value="Phage tail collar domain"/>
    <property type="match status" value="1"/>
</dbReference>
<evidence type="ECO:0000313" key="2">
    <source>
        <dbReference type="EMBL" id="RIJ46692.1"/>
    </source>
</evidence>
<feature type="domain" description="Phage tail collar" evidence="1">
    <location>
        <begin position="6"/>
        <end position="61"/>
    </location>
</feature>
<dbReference type="Proteomes" id="UP000265926">
    <property type="component" value="Unassembled WGS sequence"/>
</dbReference>
<protein>
    <submittedName>
        <fullName evidence="2">Phage tail protein</fullName>
    </submittedName>
</protein>
<evidence type="ECO:0000259" key="1">
    <source>
        <dbReference type="Pfam" id="PF07484"/>
    </source>
</evidence>
<dbReference type="RefSeq" id="WP_119439238.1">
    <property type="nucleotide sequence ID" value="NZ_QWGR01000012.1"/>
</dbReference>
<reference evidence="2 3" key="1">
    <citation type="submission" date="2018-08" db="EMBL/GenBank/DDBJ databases">
        <title>Pallidiluteibacterium maritimus gen. nov., sp. nov., isolated from coastal sediment.</title>
        <authorList>
            <person name="Zhou L.Y."/>
        </authorList>
    </citation>
    <scope>NUCLEOTIDE SEQUENCE [LARGE SCALE GENOMIC DNA]</scope>
    <source>
        <strain evidence="2 3">XSD2</strain>
    </source>
</reference>
<sequence>MDPLLGTIQAFGFNFAPRGWNFCGGQLISISQNTALFSLLGTMFGGDGRTTFALPDLRGRVMVGYGDGPGLTSMRMGDKGGSENTTLTALNLPSHTHTANLTGSSVTIKASSAAGTSPAPSSRSNVLSAATSGNIYTNNTPDVNLNVGNDVSSGNITIGNTGGSIPFNNMQPYQVVNLCIAMVGIFPSRN</sequence>
<name>A0A399SVM2_9BACT</name>
<keyword evidence="3" id="KW-1185">Reference proteome</keyword>
<organism evidence="2 3">
    <name type="scientific">Maribellus luteus</name>
    <dbReference type="NCBI Taxonomy" id="2305463"/>
    <lineage>
        <taxon>Bacteria</taxon>
        <taxon>Pseudomonadati</taxon>
        <taxon>Bacteroidota</taxon>
        <taxon>Bacteroidia</taxon>
        <taxon>Marinilabiliales</taxon>
        <taxon>Prolixibacteraceae</taxon>
        <taxon>Maribellus</taxon>
    </lineage>
</organism>
<dbReference type="SUPFAM" id="SSF88874">
    <property type="entry name" value="Receptor-binding domain of short tail fibre protein gp12"/>
    <property type="match status" value="1"/>
</dbReference>
<proteinExistence type="predicted"/>
<accession>A0A399SVM2</accession>
<evidence type="ECO:0000313" key="3">
    <source>
        <dbReference type="Proteomes" id="UP000265926"/>
    </source>
</evidence>
<dbReference type="OrthoDB" id="9810174at2"/>
<dbReference type="AlphaFoldDB" id="A0A399SVM2"/>
<dbReference type="EMBL" id="QWGR01000012">
    <property type="protein sequence ID" value="RIJ46692.1"/>
    <property type="molecule type" value="Genomic_DNA"/>
</dbReference>
<comment type="caution">
    <text evidence="2">The sequence shown here is derived from an EMBL/GenBank/DDBJ whole genome shotgun (WGS) entry which is preliminary data.</text>
</comment>
<gene>
    <name evidence="2" type="ORF">D1614_17310</name>
</gene>